<feature type="transmembrane region" description="Helical" evidence="6">
    <location>
        <begin position="504"/>
        <end position="526"/>
    </location>
</feature>
<dbReference type="KEGG" id="pei:H9L10_10490"/>
<evidence type="ECO:0000256" key="2">
    <source>
        <dbReference type="ARBA" id="ARBA00022692"/>
    </source>
</evidence>
<feature type="domain" description="NADH:quinone oxidoreductase/Mrp antiporter transmembrane" evidence="7">
    <location>
        <begin position="125"/>
        <end position="423"/>
    </location>
</feature>
<evidence type="ECO:0000256" key="1">
    <source>
        <dbReference type="ARBA" id="ARBA00004127"/>
    </source>
</evidence>
<feature type="transmembrane region" description="Helical" evidence="6">
    <location>
        <begin position="476"/>
        <end position="498"/>
    </location>
</feature>
<dbReference type="PANTHER" id="PTHR42829:SF2">
    <property type="entry name" value="NADH-UBIQUINONE OXIDOREDUCTASE CHAIN 5"/>
    <property type="match status" value="1"/>
</dbReference>
<evidence type="ECO:0000313" key="10">
    <source>
        <dbReference type="Proteomes" id="UP000515976"/>
    </source>
</evidence>
<evidence type="ECO:0000256" key="4">
    <source>
        <dbReference type="ARBA" id="ARBA00023136"/>
    </source>
</evidence>
<feature type="transmembrane region" description="Helical" evidence="6">
    <location>
        <begin position="292"/>
        <end position="313"/>
    </location>
</feature>
<dbReference type="PRINTS" id="PR01434">
    <property type="entry name" value="NADHDHGNASE5"/>
</dbReference>
<keyword evidence="10" id="KW-1185">Reference proteome</keyword>
<feature type="transmembrane region" description="Helical" evidence="6">
    <location>
        <begin position="27"/>
        <end position="48"/>
    </location>
</feature>
<feature type="transmembrane region" description="Helical" evidence="6">
    <location>
        <begin position="433"/>
        <end position="455"/>
    </location>
</feature>
<dbReference type="Proteomes" id="UP000515976">
    <property type="component" value="Chromosome"/>
</dbReference>
<dbReference type="RefSeq" id="WP_166100135.1">
    <property type="nucleotide sequence ID" value="NZ_BMMY01000003.1"/>
</dbReference>
<dbReference type="InterPro" id="IPR001516">
    <property type="entry name" value="Proton_antipo_N"/>
</dbReference>
<comment type="subcellular location">
    <subcellularLocation>
        <location evidence="1">Endomembrane system</location>
        <topology evidence="1">Multi-pass membrane protein</topology>
    </subcellularLocation>
    <subcellularLocation>
        <location evidence="5">Membrane</location>
        <topology evidence="5">Multi-pass membrane protein</topology>
    </subcellularLocation>
</comment>
<dbReference type="InterPro" id="IPR003945">
    <property type="entry name" value="NU5C-like"/>
</dbReference>
<dbReference type="GO" id="GO:0042773">
    <property type="term" value="P:ATP synthesis coupled electron transport"/>
    <property type="evidence" value="ECO:0007669"/>
    <property type="project" value="InterPro"/>
</dbReference>
<dbReference type="AlphaFoldDB" id="A0A7G9QZF0"/>
<dbReference type="Pfam" id="PF00662">
    <property type="entry name" value="Proton_antipo_N"/>
    <property type="match status" value="1"/>
</dbReference>
<keyword evidence="2 5" id="KW-0812">Transmembrane</keyword>
<dbReference type="GO" id="GO:0008137">
    <property type="term" value="F:NADH dehydrogenase (ubiquinone) activity"/>
    <property type="evidence" value="ECO:0007669"/>
    <property type="project" value="InterPro"/>
</dbReference>
<dbReference type="PANTHER" id="PTHR42829">
    <property type="entry name" value="NADH-UBIQUINONE OXIDOREDUCTASE CHAIN 5"/>
    <property type="match status" value="1"/>
</dbReference>
<name>A0A7G9QZF0_9MICO</name>
<organism evidence="9 10">
    <name type="scientific">Phycicoccus endophyticus</name>
    <dbReference type="NCBI Taxonomy" id="1690220"/>
    <lineage>
        <taxon>Bacteria</taxon>
        <taxon>Bacillati</taxon>
        <taxon>Actinomycetota</taxon>
        <taxon>Actinomycetes</taxon>
        <taxon>Micrococcales</taxon>
        <taxon>Intrasporangiaceae</taxon>
        <taxon>Phycicoccus</taxon>
    </lineage>
</organism>
<keyword evidence="3 6" id="KW-1133">Transmembrane helix</keyword>
<feature type="transmembrane region" description="Helical" evidence="6">
    <location>
        <begin position="117"/>
        <end position="146"/>
    </location>
</feature>
<dbReference type="InterPro" id="IPR001750">
    <property type="entry name" value="ND/Mrp_TM"/>
</dbReference>
<keyword evidence="4 6" id="KW-0472">Membrane</keyword>
<evidence type="ECO:0000259" key="7">
    <source>
        <dbReference type="Pfam" id="PF00361"/>
    </source>
</evidence>
<dbReference type="Pfam" id="PF00361">
    <property type="entry name" value="Proton_antipo_M"/>
    <property type="match status" value="1"/>
</dbReference>
<sequence>MSPWLLVAVPALASLVGVVVRREDRWAGAVAVLAGGLTLLLAGIAWVLEPGSTAGHVLDLPVGGLDLPLATATDPARLAVATVVALVALAVQAYSTWYLGADDRYGQFAATVSLFTAAMLLVVVSADLVLTLVGWEVMGWCSYLLIGHWSRRPEARRAALKAFLVTRVADIGFVLGVVGFVAGAGTSGLSGVVGAWREPTGCLQEQLAAGAPLPEALGACDAPDGRARTVLLVLLVVGVLGKSAQVPFQDWLPDAMEGPTPASALIHAATMVAAGTVVLAGLHPLLADSPTARWVLGVAVSVSMLLAAVLAFAQSDLKRMLAWSTVSQVGVMLSAVAAAPPADGPDAGLLHLWSHALFKSLLFLALGWAAVAAGGTAAVRMRGSASATPVLRAALLVGFLSLAGVPLVVGGVSKEHVLAAAYDGAVAGDGPGVLVLVALVLTSAATAAYATRGYLLLTAHRRDRPRAGTVTPAAPAVLWALTGASVLGGLVVLTGSFALHQVSLLWLVLTVLVVGVGVALALVGGLDRDPAEVLARRLVPYADRGLGVDGLYRRVVARPVLRLARVVAYVDTEVVDGYVRGTALATRAAGWLGSRLHRGERSSTAVGLVVGGALLLGAVGVLGWS</sequence>
<feature type="transmembrane region" description="Helical" evidence="6">
    <location>
        <begin position="391"/>
        <end position="413"/>
    </location>
</feature>
<dbReference type="GO" id="GO:0015990">
    <property type="term" value="P:electron transport coupled proton transport"/>
    <property type="evidence" value="ECO:0007669"/>
    <property type="project" value="TreeGrafter"/>
</dbReference>
<protein>
    <submittedName>
        <fullName evidence="9">NADH-quinone oxidoreductase subunit L</fullName>
    </submittedName>
</protein>
<dbReference type="GO" id="GO:0016020">
    <property type="term" value="C:membrane"/>
    <property type="evidence" value="ECO:0007669"/>
    <property type="project" value="UniProtKB-SubCell"/>
</dbReference>
<feature type="transmembrane region" description="Helical" evidence="6">
    <location>
        <begin position="360"/>
        <end position="379"/>
    </location>
</feature>
<proteinExistence type="predicted"/>
<feature type="transmembrane region" description="Helical" evidence="6">
    <location>
        <begin position="320"/>
        <end position="340"/>
    </location>
</feature>
<dbReference type="Gene3D" id="1.20.5.2700">
    <property type="match status" value="1"/>
</dbReference>
<evidence type="ECO:0000259" key="8">
    <source>
        <dbReference type="Pfam" id="PF00662"/>
    </source>
</evidence>
<dbReference type="EMBL" id="CP060712">
    <property type="protein sequence ID" value="QNN48725.1"/>
    <property type="molecule type" value="Genomic_DNA"/>
</dbReference>
<gene>
    <name evidence="9" type="ORF">H9L10_10490</name>
</gene>
<feature type="transmembrane region" description="Helical" evidence="6">
    <location>
        <begin position="78"/>
        <end position="97"/>
    </location>
</feature>
<evidence type="ECO:0000313" key="9">
    <source>
        <dbReference type="EMBL" id="QNN48725.1"/>
    </source>
</evidence>
<evidence type="ECO:0000256" key="6">
    <source>
        <dbReference type="SAM" id="Phobius"/>
    </source>
</evidence>
<accession>A0A7G9QZF0</accession>
<feature type="domain" description="NADH-Ubiquinone oxidoreductase (complex I) chain 5 N-terminal" evidence="8">
    <location>
        <begin position="61"/>
        <end position="108"/>
    </location>
</feature>
<evidence type="ECO:0000256" key="3">
    <source>
        <dbReference type="ARBA" id="ARBA00022989"/>
    </source>
</evidence>
<evidence type="ECO:0000256" key="5">
    <source>
        <dbReference type="RuleBase" id="RU000320"/>
    </source>
</evidence>
<feature type="transmembrane region" description="Helical" evidence="6">
    <location>
        <begin position="158"/>
        <end position="182"/>
    </location>
</feature>
<feature type="transmembrane region" description="Helical" evidence="6">
    <location>
        <begin position="605"/>
        <end position="624"/>
    </location>
</feature>
<dbReference type="GO" id="GO:0003954">
    <property type="term" value="F:NADH dehydrogenase activity"/>
    <property type="evidence" value="ECO:0007669"/>
    <property type="project" value="TreeGrafter"/>
</dbReference>
<reference evidence="9 10" key="1">
    <citation type="submission" date="2020-08" db="EMBL/GenBank/DDBJ databases">
        <title>Genome sequence of Phycicoccus endophyticus JCM 31784T.</title>
        <authorList>
            <person name="Hyun D.-W."/>
            <person name="Bae J.-W."/>
        </authorList>
    </citation>
    <scope>NUCLEOTIDE SEQUENCE [LARGE SCALE GENOMIC DNA]</scope>
    <source>
        <strain evidence="9 10">JCM 31784</strain>
    </source>
</reference>
<feature type="transmembrane region" description="Helical" evidence="6">
    <location>
        <begin position="264"/>
        <end position="286"/>
    </location>
</feature>
<dbReference type="GO" id="GO:0012505">
    <property type="term" value="C:endomembrane system"/>
    <property type="evidence" value="ECO:0007669"/>
    <property type="project" value="UniProtKB-SubCell"/>
</dbReference>